<evidence type="ECO:0000256" key="4">
    <source>
        <dbReference type="ARBA" id="ARBA00022723"/>
    </source>
</evidence>
<dbReference type="GO" id="GO:0005829">
    <property type="term" value="C:cytosol"/>
    <property type="evidence" value="ECO:0007669"/>
    <property type="project" value="TreeGrafter"/>
</dbReference>
<evidence type="ECO:0000256" key="1">
    <source>
        <dbReference type="ARBA" id="ARBA00006576"/>
    </source>
</evidence>
<evidence type="ECO:0000256" key="2">
    <source>
        <dbReference type="ARBA" id="ARBA00011738"/>
    </source>
</evidence>
<evidence type="ECO:0000313" key="11">
    <source>
        <dbReference type="EMBL" id="CAA7397269.1"/>
    </source>
</evidence>
<dbReference type="GO" id="GO:0004126">
    <property type="term" value="F:cytidine deaminase activity"/>
    <property type="evidence" value="ECO:0007669"/>
    <property type="project" value="UniProtKB-EC"/>
</dbReference>
<feature type="active site" description="Proton donor" evidence="7">
    <location>
        <position position="84"/>
    </location>
</feature>
<dbReference type="AlphaFoldDB" id="A0A7I8KHI0"/>
<dbReference type="NCBIfam" id="NF006537">
    <property type="entry name" value="PRK09027.1"/>
    <property type="match status" value="1"/>
</dbReference>
<evidence type="ECO:0000256" key="7">
    <source>
        <dbReference type="PIRSR" id="PIRSR006334-1"/>
    </source>
</evidence>
<feature type="binding site" evidence="9">
    <location>
        <position position="109"/>
    </location>
    <ligand>
        <name>Zn(2+)</name>
        <dbReference type="ChEBI" id="CHEBI:29105"/>
        <note>catalytic</note>
    </ligand>
</feature>
<keyword evidence="12" id="KW-1185">Reference proteome</keyword>
<feature type="binding site" evidence="9">
    <location>
        <position position="112"/>
    </location>
    <ligand>
        <name>Zn(2+)</name>
        <dbReference type="ChEBI" id="CHEBI:29105"/>
        <note>catalytic</note>
    </ligand>
</feature>
<keyword evidence="5" id="KW-0378">Hydrolase</keyword>
<dbReference type="NCBIfam" id="TIGR01355">
    <property type="entry name" value="cyt_deam_dimer"/>
    <property type="match status" value="1"/>
</dbReference>
<dbReference type="FunFam" id="3.40.140.10:FF:000041">
    <property type="entry name" value="Cytidine deaminase"/>
    <property type="match status" value="1"/>
</dbReference>
<dbReference type="GO" id="GO:0055086">
    <property type="term" value="P:nucleobase-containing small molecule metabolic process"/>
    <property type="evidence" value="ECO:0007669"/>
    <property type="project" value="UniProtKB-ARBA"/>
</dbReference>
<dbReference type="Pfam" id="PF00383">
    <property type="entry name" value="dCMP_cyt_deam_1"/>
    <property type="match status" value="1"/>
</dbReference>
<dbReference type="GO" id="GO:0072527">
    <property type="term" value="P:pyrimidine-containing compound metabolic process"/>
    <property type="evidence" value="ECO:0007669"/>
    <property type="project" value="UniProtKB-ARBA"/>
</dbReference>
<dbReference type="PROSITE" id="PS00903">
    <property type="entry name" value="CYT_DCMP_DEAMINASES_1"/>
    <property type="match status" value="1"/>
</dbReference>
<dbReference type="SUPFAM" id="SSF53927">
    <property type="entry name" value="Cytidine deaminase-like"/>
    <property type="match status" value="2"/>
</dbReference>
<dbReference type="InterPro" id="IPR050202">
    <property type="entry name" value="Cyt/Deoxycyt_deaminase"/>
</dbReference>
<keyword evidence="4 9" id="KW-0479">Metal-binding</keyword>
<dbReference type="PANTHER" id="PTHR11644">
    <property type="entry name" value="CYTIDINE DEAMINASE"/>
    <property type="match status" value="1"/>
</dbReference>
<dbReference type="GO" id="GO:0042802">
    <property type="term" value="F:identical protein binding"/>
    <property type="evidence" value="ECO:0007669"/>
    <property type="project" value="UniProtKB-ARBA"/>
</dbReference>
<dbReference type="Pfam" id="PF08211">
    <property type="entry name" value="dCMP_cyt_deam_2"/>
    <property type="match status" value="1"/>
</dbReference>
<name>A0A7I8KHI0_SPIIN</name>
<keyword evidence="6 9" id="KW-0862">Zinc</keyword>
<evidence type="ECO:0000256" key="3">
    <source>
        <dbReference type="ARBA" id="ARBA00012783"/>
    </source>
</evidence>
<feature type="domain" description="CMP/dCMP-type deaminase" evidence="10">
    <location>
        <begin position="191"/>
        <end position="311"/>
    </location>
</feature>
<dbReference type="EC" id="3.5.4.5" evidence="3"/>
<evidence type="ECO:0000256" key="6">
    <source>
        <dbReference type="ARBA" id="ARBA00022833"/>
    </source>
</evidence>
<dbReference type="GO" id="GO:0008270">
    <property type="term" value="F:zinc ion binding"/>
    <property type="evidence" value="ECO:0007669"/>
    <property type="project" value="InterPro"/>
</dbReference>
<accession>A0A7I8KHI0</accession>
<comment type="cofactor">
    <cofactor evidence="9">
        <name>Zn(2+)</name>
        <dbReference type="ChEBI" id="CHEBI:29105"/>
    </cofactor>
    <text evidence="9">Binds 1 zinc ion.</text>
</comment>
<feature type="binding site" evidence="8">
    <location>
        <begin position="69"/>
        <end position="71"/>
    </location>
    <ligand>
        <name>substrate</name>
    </ligand>
</feature>
<dbReference type="InterPro" id="IPR016192">
    <property type="entry name" value="APOBEC/CMP_deaminase_Zn-bd"/>
</dbReference>
<proteinExistence type="inferred from homology"/>
<evidence type="ECO:0000256" key="5">
    <source>
        <dbReference type="ARBA" id="ARBA00022801"/>
    </source>
</evidence>
<dbReference type="PROSITE" id="PS51747">
    <property type="entry name" value="CYT_DCMP_DEAMINASES_2"/>
    <property type="match status" value="2"/>
</dbReference>
<comment type="subunit">
    <text evidence="2">Homodimer.</text>
</comment>
<dbReference type="OrthoDB" id="414540at2759"/>
<dbReference type="PANTHER" id="PTHR11644:SF2">
    <property type="entry name" value="CYTIDINE DEAMINASE"/>
    <property type="match status" value="1"/>
</dbReference>
<feature type="binding site" evidence="9">
    <location>
        <position position="82"/>
    </location>
    <ligand>
        <name>Zn(2+)</name>
        <dbReference type="ChEBI" id="CHEBI:29105"/>
        <note>catalytic</note>
    </ligand>
</feature>
<evidence type="ECO:0000256" key="8">
    <source>
        <dbReference type="PIRSR" id="PIRSR006334-2"/>
    </source>
</evidence>
<dbReference type="PIRSF" id="PIRSF006334">
    <property type="entry name" value="Cdd_plus_pseudo"/>
    <property type="match status" value="1"/>
</dbReference>
<organism evidence="11 12">
    <name type="scientific">Spirodela intermedia</name>
    <name type="common">Intermediate duckweed</name>
    <dbReference type="NCBI Taxonomy" id="51605"/>
    <lineage>
        <taxon>Eukaryota</taxon>
        <taxon>Viridiplantae</taxon>
        <taxon>Streptophyta</taxon>
        <taxon>Embryophyta</taxon>
        <taxon>Tracheophyta</taxon>
        <taxon>Spermatophyta</taxon>
        <taxon>Magnoliopsida</taxon>
        <taxon>Liliopsida</taxon>
        <taxon>Araceae</taxon>
        <taxon>Lemnoideae</taxon>
        <taxon>Spirodela</taxon>
    </lineage>
</organism>
<reference evidence="11" key="1">
    <citation type="submission" date="2020-02" db="EMBL/GenBank/DDBJ databases">
        <authorList>
            <person name="Scholz U."/>
            <person name="Mascher M."/>
            <person name="Fiebig A."/>
        </authorList>
    </citation>
    <scope>NUCLEOTIDE SEQUENCE</scope>
</reference>
<dbReference type="CDD" id="cd01283">
    <property type="entry name" value="cytidine_deaminase"/>
    <property type="match status" value="1"/>
</dbReference>
<dbReference type="EMBL" id="LR746269">
    <property type="protein sequence ID" value="CAA7397269.1"/>
    <property type="molecule type" value="Genomic_DNA"/>
</dbReference>
<gene>
    <name evidence="11" type="ORF">SI8410_06007934</name>
</gene>
<dbReference type="InterPro" id="IPR002125">
    <property type="entry name" value="CMP_dCMP_dom"/>
</dbReference>
<dbReference type="InterPro" id="IPR013171">
    <property type="entry name" value="Cyd/dCyd_deaminase_Zn-bd"/>
</dbReference>
<comment type="similarity">
    <text evidence="1">Belongs to the cytidine and deoxycytidylate deaminase family.</text>
</comment>
<dbReference type="Proteomes" id="UP000663760">
    <property type="component" value="Chromosome 6"/>
</dbReference>
<dbReference type="InterPro" id="IPR006263">
    <property type="entry name" value="Cyt_deam_dimer"/>
</dbReference>
<evidence type="ECO:0000259" key="10">
    <source>
        <dbReference type="PROSITE" id="PS51747"/>
    </source>
</evidence>
<feature type="domain" description="CMP/dCMP-type deaminase" evidence="10">
    <location>
        <begin position="28"/>
        <end position="152"/>
    </location>
</feature>
<evidence type="ECO:0000313" key="12">
    <source>
        <dbReference type="Proteomes" id="UP000663760"/>
    </source>
</evidence>
<sequence>MTEGGDGGGIFVIEAAEAEAMARQSGITVLQLLPTLVPSAQALAWPPISRFCVGAAGLGSSGRVYLGVNLEFRGVPLNQSVHAEQFLIANAAGRGERRISHIAVSAVPCGHCRQFLQEVRHASEIQILVTSEGPRAEFQPLSKLIPHPFGPRDLLHEDCPFLMEPRDNNLVLVADAGDGNHGLAVCNGRALLEGKLRAAALEGARTAHAPYSGCPSGFAVADEEGRVYGGGYAESAAYNPSLGPVQAALIAYVAGSGRRSDRGEDGGYDKIVGAALVEAEDAVVSHEETARMLMAAVAPRCRLVVYRCRPG</sequence>
<protein>
    <recommendedName>
        <fullName evidence="3">cytidine deaminase</fullName>
        <ecNumber evidence="3">3.5.4.5</ecNumber>
    </recommendedName>
</protein>
<evidence type="ECO:0000256" key="9">
    <source>
        <dbReference type="PIRSR" id="PIRSR006334-3"/>
    </source>
</evidence>
<dbReference type="InterPro" id="IPR016193">
    <property type="entry name" value="Cytidine_deaminase-like"/>
</dbReference>
<dbReference type="Gene3D" id="3.40.140.10">
    <property type="entry name" value="Cytidine Deaminase, domain 2"/>
    <property type="match status" value="2"/>
</dbReference>